<dbReference type="PANTHER" id="PTHR42836">
    <property type="entry name" value="7-CARBOXY-7-DEAZAGUANINE SYNTHASE"/>
    <property type="match status" value="1"/>
</dbReference>
<comment type="cofactor">
    <cofactor evidence="8">
        <name>[4Fe-4S] cluster</name>
        <dbReference type="ChEBI" id="CHEBI:49883"/>
    </cofactor>
    <text evidence="8">Binds 1 [4Fe-4S] cluster. The cluster is coordinated with 3 cysteines and an exchangeable S-adenosyl-L-methionine.</text>
</comment>
<dbReference type="InterPro" id="IPR007197">
    <property type="entry name" value="rSAM"/>
</dbReference>
<evidence type="ECO:0000256" key="3">
    <source>
        <dbReference type="ARBA" id="ARBA00022723"/>
    </source>
</evidence>
<evidence type="ECO:0000256" key="4">
    <source>
        <dbReference type="ARBA" id="ARBA00022842"/>
    </source>
</evidence>
<keyword evidence="1 8" id="KW-0004">4Fe-4S</keyword>
<evidence type="ECO:0000313" key="10">
    <source>
        <dbReference type="EMBL" id="STO31391.1"/>
    </source>
</evidence>
<evidence type="ECO:0000259" key="9">
    <source>
        <dbReference type="PROSITE" id="PS51918"/>
    </source>
</evidence>
<evidence type="ECO:0000313" key="11">
    <source>
        <dbReference type="Proteomes" id="UP000255328"/>
    </source>
</evidence>
<dbReference type="SFLD" id="SFLDG01067">
    <property type="entry name" value="SPASM/twitch_domain_containing"/>
    <property type="match status" value="1"/>
</dbReference>
<comment type="pathway">
    <text evidence="8">Purine metabolism; 7-cyano-7-deazaguanine biosynthesis.</text>
</comment>
<dbReference type="GO" id="GO:0008616">
    <property type="term" value="P:tRNA queuosine(34) biosynthetic process"/>
    <property type="evidence" value="ECO:0007669"/>
    <property type="project" value="UniProtKB-UniRule"/>
</dbReference>
<comment type="cofactor">
    <cofactor evidence="8">
        <name>Mg(2+)</name>
        <dbReference type="ChEBI" id="CHEBI:18420"/>
    </cofactor>
</comment>
<dbReference type="EMBL" id="UGGU01000003">
    <property type="protein sequence ID" value="STO31391.1"/>
    <property type="molecule type" value="Genomic_DNA"/>
</dbReference>
<organism evidence="10 11">
    <name type="scientific">Fusobacterium necrogenes</name>
    <dbReference type="NCBI Taxonomy" id="858"/>
    <lineage>
        <taxon>Bacteria</taxon>
        <taxon>Fusobacteriati</taxon>
        <taxon>Fusobacteriota</taxon>
        <taxon>Fusobacteriia</taxon>
        <taxon>Fusobacteriales</taxon>
        <taxon>Fusobacteriaceae</taxon>
        <taxon>Fusobacterium</taxon>
    </lineage>
</organism>
<keyword evidence="6 8" id="KW-0411">Iron-sulfur</keyword>
<dbReference type="PROSITE" id="PS51918">
    <property type="entry name" value="RADICAL_SAM"/>
    <property type="match status" value="1"/>
</dbReference>
<dbReference type="PANTHER" id="PTHR42836:SF1">
    <property type="entry name" value="7-CARBOXY-7-DEAZAGUANINE SYNTHASE"/>
    <property type="match status" value="1"/>
</dbReference>
<feature type="binding site" evidence="8">
    <location>
        <position position="39"/>
    </location>
    <ligand>
        <name>[4Fe-4S] cluster</name>
        <dbReference type="ChEBI" id="CHEBI:49883"/>
        <note>4Fe-4S-S-AdoMet</note>
    </ligand>
</feature>
<evidence type="ECO:0000256" key="7">
    <source>
        <dbReference type="ARBA" id="ARBA00023239"/>
    </source>
</evidence>
<dbReference type="GO" id="GO:0016840">
    <property type="term" value="F:carbon-nitrogen lyase activity"/>
    <property type="evidence" value="ECO:0007669"/>
    <property type="project" value="UniProtKB-UniRule"/>
</dbReference>
<keyword evidence="7 8" id="KW-0456">Lyase</keyword>
<feature type="binding site" evidence="8">
    <location>
        <position position="28"/>
    </location>
    <ligand>
        <name>substrate</name>
    </ligand>
</feature>
<comment type="catalytic activity">
    <reaction evidence="8">
        <text>6-carboxy-5,6,7,8-tetrahydropterin + H(+) = 7-carboxy-7-carbaguanine + NH4(+)</text>
        <dbReference type="Rhea" id="RHEA:27974"/>
        <dbReference type="ChEBI" id="CHEBI:15378"/>
        <dbReference type="ChEBI" id="CHEBI:28938"/>
        <dbReference type="ChEBI" id="CHEBI:61032"/>
        <dbReference type="ChEBI" id="CHEBI:61036"/>
        <dbReference type="EC" id="4.3.99.3"/>
    </reaction>
</comment>
<dbReference type="CDD" id="cd01335">
    <property type="entry name" value="Radical_SAM"/>
    <property type="match status" value="1"/>
</dbReference>
<comment type="cofactor">
    <cofactor evidence="8">
        <name>S-adenosyl-L-methionine</name>
        <dbReference type="ChEBI" id="CHEBI:59789"/>
    </cofactor>
    <text evidence="8">Binds 1 S-adenosyl-L-methionine per subunit.</text>
</comment>
<gene>
    <name evidence="8 10" type="primary">queE</name>
    <name evidence="10" type="ORF">NCTC10723_00839</name>
</gene>
<dbReference type="HAMAP" id="MF_00917">
    <property type="entry name" value="QueE"/>
    <property type="match status" value="1"/>
</dbReference>
<keyword evidence="4 8" id="KW-0460">Magnesium</keyword>
<name>A0A377GXV5_9FUSO</name>
<dbReference type="GO" id="GO:0051539">
    <property type="term" value="F:4 iron, 4 sulfur cluster binding"/>
    <property type="evidence" value="ECO:0007669"/>
    <property type="project" value="UniProtKB-UniRule"/>
</dbReference>
<keyword evidence="3 8" id="KW-0479">Metal-binding</keyword>
<keyword evidence="2 8" id="KW-0949">S-adenosyl-L-methionine</keyword>
<dbReference type="InterPro" id="IPR013785">
    <property type="entry name" value="Aldolase_TIM"/>
</dbReference>
<reference evidence="10 11" key="1">
    <citation type="submission" date="2018-06" db="EMBL/GenBank/DDBJ databases">
        <authorList>
            <consortium name="Pathogen Informatics"/>
            <person name="Doyle S."/>
        </authorList>
    </citation>
    <scope>NUCLEOTIDE SEQUENCE [LARGE SCALE GENOMIC DNA]</scope>
    <source>
        <strain evidence="10 11">NCTC10723</strain>
    </source>
</reference>
<feature type="binding site" evidence="8">
    <location>
        <position position="41"/>
    </location>
    <ligand>
        <name>Mg(2+)</name>
        <dbReference type="ChEBI" id="CHEBI:18420"/>
    </ligand>
</feature>
<proteinExistence type="inferred from homology"/>
<dbReference type="Pfam" id="PF04055">
    <property type="entry name" value="Radical_SAM"/>
    <property type="match status" value="1"/>
</dbReference>
<dbReference type="SFLD" id="SFLDS00029">
    <property type="entry name" value="Radical_SAM"/>
    <property type="match status" value="1"/>
</dbReference>
<feature type="binding site" evidence="8">
    <location>
        <position position="32"/>
    </location>
    <ligand>
        <name>[4Fe-4S] cluster</name>
        <dbReference type="ChEBI" id="CHEBI:49883"/>
        <note>4Fe-4S-S-AdoMet</note>
    </ligand>
</feature>
<dbReference type="Proteomes" id="UP000255328">
    <property type="component" value="Unassembled WGS sequence"/>
</dbReference>
<comment type="caution">
    <text evidence="8">Lacks conserved residue(s) required for the propagation of feature annotation.</text>
</comment>
<dbReference type="InterPro" id="IPR023868">
    <property type="entry name" value="7-CO-7-deazaGua_synth_put_Clo"/>
</dbReference>
<dbReference type="UniPathway" id="UPA00391"/>
<dbReference type="EC" id="4.3.99.3" evidence="8"/>
<keyword evidence="8" id="KW-0671">Queuosine biosynthesis</keyword>
<feature type="binding site" evidence="8">
    <location>
        <position position="76"/>
    </location>
    <ligand>
        <name>S-adenosyl-L-methionine</name>
        <dbReference type="ChEBI" id="CHEBI:59789"/>
    </ligand>
</feature>
<feature type="binding site" evidence="8">
    <location>
        <begin position="13"/>
        <end position="15"/>
    </location>
    <ligand>
        <name>substrate</name>
    </ligand>
</feature>
<accession>A0A377GXV5</accession>
<dbReference type="AlphaFoldDB" id="A0A377GXV5"/>
<dbReference type="GO" id="GO:0000287">
    <property type="term" value="F:magnesium ion binding"/>
    <property type="evidence" value="ECO:0007669"/>
    <property type="project" value="UniProtKB-UniRule"/>
</dbReference>
<feature type="binding site" evidence="8">
    <location>
        <position position="74"/>
    </location>
    <ligand>
        <name>substrate</name>
    </ligand>
</feature>
<protein>
    <recommendedName>
        <fullName evidence="8">7-carboxy-7-deazaguanine synthase</fullName>
        <shortName evidence="8">CDG synthase</shortName>
        <ecNumber evidence="8">4.3.99.3</ecNumber>
    </recommendedName>
    <alternativeName>
        <fullName evidence="8">Queuosine biosynthesis protein QueE</fullName>
    </alternativeName>
</protein>
<comment type="similarity">
    <text evidence="8">Belongs to the radical SAM superfamily. 7-carboxy-7-deazaguanine synthase family.</text>
</comment>
<evidence type="ECO:0000256" key="6">
    <source>
        <dbReference type="ARBA" id="ARBA00023014"/>
    </source>
</evidence>
<feature type="domain" description="Radical SAM core" evidence="9">
    <location>
        <begin position="19"/>
        <end position="222"/>
    </location>
</feature>
<evidence type="ECO:0000256" key="5">
    <source>
        <dbReference type="ARBA" id="ARBA00023004"/>
    </source>
</evidence>
<feature type="binding site" evidence="8">
    <location>
        <begin position="38"/>
        <end position="40"/>
    </location>
    <ligand>
        <name>S-adenosyl-L-methionine</name>
        <dbReference type="ChEBI" id="CHEBI:59789"/>
    </ligand>
</feature>
<keyword evidence="11" id="KW-1185">Reference proteome</keyword>
<dbReference type="OrthoDB" id="9792276at2"/>
<dbReference type="GO" id="GO:1904047">
    <property type="term" value="F:S-adenosyl-L-methionine binding"/>
    <property type="evidence" value="ECO:0007669"/>
    <property type="project" value="UniProtKB-UniRule"/>
</dbReference>
<dbReference type="SUPFAM" id="SSF102114">
    <property type="entry name" value="Radical SAM enzymes"/>
    <property type="match status" value="1"/>
</dbReference>
<sequence length="222" mass="25346">MANFKVVEMFESINGEGRKAGQLAIFIRLQKCNLNCSYCDTKWANGDDAPYTLMNEKEIYNRILESGIKNITLTGGEPLLHKDVEILLEKIGNNLNLSLEIETNGSIELERFSKLKNPPSFTMDYKLPSSKMESKMCLDNFKYLTAKDTVKFVVGTIEDLKKAKEIIERYSLIGKCAVYFSPVFNSIDPVEIVEFMKEKRLNGVNLQLQIHKFIWDPESKGV</sequence>
<evidence type="ECO:0000256" key="2">
    <source>
        <dbReference type="ARBA" id="ARBA00022691"/>
    </source>
</evidence>
<dbReference type="NCBIfam" id="TIGR03963">
    <property type="entry name" value="rSAM_QueE_Clost"/>
    <property type="match status" value="1"/>
</dbReference>
<feature type="binding site" evidence="8">
    <location>
        <position position="36"/>
    </location>
    <ligand>
        <name>[4Fe-4S] cluster</name>
        <dbReference type="ChEBI" id="CHEBI:49883"/>
        <note>4Fe-4S-S-AdoMet</note>
    </ligand>
</feature>
<keyword evidence="5 8" id="KW-0408">Iron</keyword>
<dbReference type="RefSeq" id="WP_115269665.1">
    <property type="nucleotide sequence ID" value="NZ_UGGU01000003.1"/>
</dbReference>
<dbReference type="Gene3D" id="3.20.20.70">
    <property type="entry name" value="Aldolase class I"/>
    <property type="match status" value="1"/>
</dbReference>
<evidence type="ECO:0000256" key="1">
    <source>
        <dbReference type="ARBA" id="ARBA00022485"/>
    </source>
</evidence>
<dbReference type="InterPro" id="IPR024924">
    <property type="entry name" value="7-CO-7-deazaguanine_synth-like"/>
</dbReference>
<evidence type="ECO:0000256" key="8">
    <source>
        <dbReference type="HAMAP-Rule" id="MF_00917"/>
    </source>
</evidence>
<comment type="function">
    <text evidence="8">Catalyzes the complex heterocyclic radical-mediated conversion of 6-carboxy-5,6,7,8-tetrahydropterin (CPH4) to 7-carboxy-7-deazaguanine (CDG), a step common to the biosynthetic pathways of all 7-deazapurine-containing compounds.</text>
</comment>
<dbReference type="InterPro" id="IPR058240">
    <property type="entry name" value="rSAM_sf"/>
</dbReference>
<comment type="subunit">
    <text evidence="8">Homodimer.</text>
</comment>
<dbReference type="PIRSF" id="PIRSF000370">
    <property type="entry name" value="QueE"/>
    <property type="match status" value="1"/>
</dbReference>